<feature type="transmembrane region" description="Helical" evidence="5">
    <location>
        <begin position="431"/>
        <end position="450"/>
    </location>
</feature>
<dbReference type="Pfam" id="PF13520">
    <property type="entry name" value="AA_permease_2"/>
    <property type="match status" value="1"/>
</dbReference>
<name>A0ABZ2KDP0_9BACT</name>
<protein>
    <submittedName>
        <fullName evidence="6">APC family permease</fullName>
    </submittedName>
</protein>
<dbReference type="EMBL" id="CP089982">
    <property type="protein sequence ID" value="WXA96704.1"/>
    <property type="molecule type" value="Genomic_DNA"/>
</dbReference>
<evidence type="ECO:0000256" key="4">
    <source>
        <dbReference type="ARBA" id="ARBA00023136"/>
    </source>
</evidence>
<dbReference type="RefSeq" id="WP_394847321.1">
    <property type="nucleotide sequence ID" value="NZ_CP089982.1"/>
</dbReference>
<feature type="transmembrane region" description="Helical" evidence="5">
    <location>
        <begin position="120"/>
        <end position="138"/>
    </location>
</feature>
<evidence type="ECO:0000313" key="7">
    <source>
        <dbReference type="Proteomes" id="UP001379533"/>
    </source>
</evidence>
<feature type="transmembrane region" description="Helical" evidence="5">
    <location>
        <begin position="73"/>
        <end position="99"/>
    </location>
</feature>
<keyword evidence="4 5" id="KW-0472">Membrane</keyword>
<dbReference type="PANTHER" id="PTHR47704:SF1">
    <property type="entry name" value="POTASSIUM TRANSPORTER KIMA"/>
    <property type="match status" value="1"/>
</dbReference>
<proteinExistence type="predicted"/>
<keyword evidence="2 5" id="KW-0812">Transmembrane</keyword>
<feature type="transmembrane region" description="Helical" evidence="5">
    <location>
        <begin position="372"/>
        <end position="392"/>
    </location>
</feature>
<feature type="transmembrane region" description="Helical" evidence="5">
    <location>
        <begin position="158"/>
        <end position="178"/>
    </location>
</feature>
<keyword evidence="7" id="KW-1185">Reference proteome</keyword>
<evidence type="ECO:0000313" key="6">
    <source>
        <dbReference type="EMBL" id="WXA96704.1"/>
    </source>
</evidence>
<gene>
    <name evidence="6" type="ORF">LZC95_07625</name>
</gene>
<dbReference type="InterPro" id="IPR053153">
    <property type="entry name" value="APC_K+_Transporter"/>
</dbReference>
<keyword evidence="3 5" id="KW-1133">Transmembrane helix</keyword>
<feature type="transmembrane region" description="Helical" evidence="5">
    <location>
        <begin position="190"/>
        <end position="213"/>
    </location>
</feature>
<accession>A0ABZ2KDP0</accession>
<dbReference type="InterPro" id="IPR002293">
    <property type="entry name" value="AA/rel_permease1"/>
</dbReference>
<organism evidence="6 7">
    <name type="scientific">Pendulispora brunnea</name>
    <dbReference type="NCBI Taxonomy" id="2905690"/>
    <lineage>
        <taxon>Bacteria</taxon>
        <taxon>Pseudomonadati</taxon>
        <taxon>Myxococcota</taxon>
        <taxon>Myxococcia</taxon>
        <taxon>Myxococcales</taxon>
        <taxon>Sorangiineae</taxon>
        <taxon>Pendulisporaceae</taxon>
        <taxon>Pendulispora</taxon>
    </lineage>
</organism>
<evidence type="ECO:0000256" key="3">
    <source>
        <dbReference type="ARBA" id="ARBA00022989"/>
    </source>
</evidence>
<comment type="subcellular location">
    <subcellularLocation>
        <location evidence="1">Membrane</location>
        <topology evidence="1">Multi-pass membrane protein</topology>
    </subcellularLocation>
</comment>
<feature type="transmembrane region" description="Helical" evidence="5">
    <location>
        <begin position="273"/>
        <end position="295"/>
    </location>
</feature>
<feature type="transmembrane region" description="Helical" evidence="5">
    <location>
        <begin position="398"/>
        <end position="419"/>
    </location>
</feature>
<reference evidence="6 7" key="1">
    <citation type="submission" date="2021-12" db="EMBL/GenBank/DDBJ databases">
        <title>Discovery of the Pendulisporaceae a myxobacterial family with distinct sporulation behavior and unique specialized metabolism.</title>
        <authorList>
            <person name="Garcia R."/>
            <person name="Popoff A."/>
            <person name="Bader C.D."/>
            <person name="Loehr J."/>
            <person name="Walesch S."/>
            <person name="Walt C."/>
            <person name="Boldt J."/>
            <person name="Bunk B."/>
            <person name="Haeckl F.J.F.P.J."/>
            <person name="Gunesch A.P."/>
            <person name="Birkelbach J."/>
            <person name="Nuebel U."/>
            <person name="Pietschmann T."/>
            <person name="Bach T."/>
            <person name="Mueller R."/>
        </authorList>
    </citation>
    <scope>NUCLEOTIDE SEQUENCE [LARGE SCALE GENOMIC DNA]</scope>
    <source>
        <strain evidence="6 7">MSr12523</strain>
    </source>
</reference>
<feature type="transmembrane region" description="Helical" evidence="5">
    <location>
        <begin position="233"/>
        <end position="252"/>
    </location>
</feature>
<feature type="transmembrane region" description="Helical" evidence="5">
    <location>
        <begin position="324"/>
        <end position="344"/>
    </location>
</feature>
<evidence type="ECO:0000256" key="5">
    <source>
        <dbReference type="SAM" id="Phobius"/>
    </source>
</evidence>
<evidence type="ECO:0000256" key="2">
    <source>
        <dbReference type="ARBA" id="ARBA00022692"/>
    </source>
</evidence>
<dbReference type="Gene3D" id="1.20.1740.10">
    <property type="entry name" value="Amino acid/polyamine transporter I"/>
    <property type="match status" value="1"/>
</dbReference>
<dbReference type="PANTHER" id="PTHR47704">
    <property type="entry name" value="POTASSIUM TRANSPORTER KIMA"/>
    <property type="match status" value="1"/>
</dbReference>
<feature type="transmembrane region" description="Helical" evidence="5">
    <location>
        <begin position="456"/>
        <end position="474"/>
    </location>
</feature>
<dbReference type="Proteomes" id="UP001379533">
    <property type="component" value="Chromosome"/>
</dbReference>
<evidence type="ECO:0000256" key="1">
    <source>
        <dbReference type="ARBA" id="ARBA00004141"/>
    </source>
</evidence>
<sequence>MTLSAKIVTHAESVPAGPSKKTLADYIFGRWLATAEEDEQKIGPLAGVPVLGLDALSSAAYGPEAALTLLLPLGALGLSFIVPLSGIIVAVLLVVYVSYRQTIAAYPNGGGSYTVAKENLGQGAALVAGAALALDYVLNVAVGISAGVGALVSAVPALLPHTVSLCLAILVLLTIVNLRGTRESGLTFSLPTYLFVASLGGILLWGAFKAFAAGGHPVPVEAPPALPVSTETMSLWLVVRAFASGCTAMTGVEAVSNGVPIFRRPTIANAQRTLTVIIALLVALLAGIALLARAYGIGATAPGESGYQSVLSQLAGAVIGRGPLYYVTMGSVVAVLALSANTSFADFPRLCRVLALDRFLPDTFATRGRRLVFSYGVVVLAVISGFLLVAFGGVTDRLIPLFAIGAFLAFTLSQAGMVAHWRRIGGARRSLWLNALGAAATGITLVVVVVSKFADGAWVAVLLVPLAVLTFSRIHRHYRYVGQEVNDSRPLDLSRTTSPLVVVPVQAWNKLTSRGLRFAVELSPDVRALHIVTQETQDDAPCALARTWDSLVVEPARAAGLEPPRLVVRKSTFRQFFAPLIEYVEQVRDEHPSRDVVVIVPDLVVRRWYHALLHNNRGIILKGLLRLRGGPRVIVVNTPFYLT</sequence>